<comment type="similarity">
    <text evidence="5 14 16">Belongs to the RNase HII family.</text>
</comment>
<evidence type="ECO:0000256" key="4">
    <source>
        <dbReference type="ARBA" id="ARBA00004496"/>
    </source>
</evidence>
<proteinExistence type="inferred from homology"/>
<dbReference type="PANTHER" id="PTHR10954:SF18">
    <property type="entry name" value="RIBONUCLEASE HII"/>
    <property type="match status" value="1"/>
</dbReference>
<evidence type="ECO:0000256" key="15">
    <source>
        <dbReference type="PROSITE-ProRule" id="PRU01319"/>
    </source>
</evidence>
<dbReference type="EC" id="3.1.26.4" evidence="6 14"/>
<dbReference type="CDD" id="cd07182">
    <property type="entry name" value="RNase_HII_bacteria_HII_like"/>
    <property type="match status" value="1"/>
</dbReference>
<dbReference type="PROSITE" id="PS51975">
    <property type="entry name" value="RNASE_H_2"/>
    <property type="match status" value="1"/>
</dbReference>
<keyword evidence="9 14" id="KW-0540">Nuclease</keyword>
<dbReference type="InterPro" id="IPR024567">
    <property type="entry name" value="RNase_HII/HIII_dom"/>
</dbReference>
<keyword evidence="12 14" id="KW-0378">Hydrolase</keyword>
<feature type="domain" description="RNase H type-2" evidence="17">
    <location>
        <begin position="71"/>
        <end position="255"/>
    </location>
</feature>
<dbReference type="NCBIfam" id="NF000595">
    <property type="entry name" value="PRK00015.1-3"/>
    <property type="match status" value="1"/>
</dbReference>
<gene>
    <name evidence="14" type="primary">rnhB</name>
    <name evidence="18" type="ORF">MFMK1_002047</name>
</gene>
<dbReference type="InterPro" id="IPR022898">
    <property type="entry name" value="RNase_HII"/>
</dbReference>
<dbReference type="SUPFAM" id="SSF53098">
    <property type="entry name" value="Ribonuclease H-like"/>
    <property type="match status" value="1"/>
</dbReference>
<evidence type="ECO:0000256" key="3">
    <source>
        <dbReference type="ARBA" id="ARBA00004065"/>
    </source>
</evidence>
<evidence type="ECO:0000256" key="1">
    <source>
        <dbReference type="ARBA" id="ARBA00000077"/>
    </source>
</evidence>
<dbReference type="GO" id="GO:0043137">
    <property type="term" value="P:DNA replication, removal of RNA primer"/>
    <property type="evidence" value="ECO:0007669"/>
    <property type="project" value="TreeGrafter"/>
</dbReference>
<comment type="subcellular location">
    <subcellularLocation>
        <location evidence="4 14">Cytoplasm</location>
    </subcellularLocation>
</comment>
<dbReference type="GO" id="GO:0004523">
    <property type="term" value="F:RNA-DNA hybrid ribonuclease activity"/>
    <property type="evidence" value="ECO:0007669"/>
    <property type="project" value="UniProtKB-UniRule"/>
</dbReference>
<evidence type="ECO:0000256" key="13">
    <source>
        <dbReference type="ARBA" id="ARBA00023211"/>
    </source>
</evidence>
<keyword evidence="13 14" id="KW-0464">Manganese</keyword>
<evidence type="ECO:0000256" key="16">
    <source>
        <dbReference type="RuleBase" id="RU003515"/>
    </source>
</evidence>
<evidence type="ECO:0000256" key="12">
    <source>
        <dbReference type="ARBA" id="ARBA00022801"/>
    </source>
</evidence>
<name>A0AAU0UPU8_9FIRM</name>
<feature type="binding site" evidence="14 15">
    <location>
        <position position="169"/>
    </location>
    <ligand>
        <name>a divalent metal cation</name>
        <dbReference type="ChEBI" id="CHEBI:60240"/>
    </ligand>
</feature>
<evidence type="ECO:0000256" key="11">
    <source>
        <dbReference type="ARBA" id="ARBA00022759"/>
    </source>
</evidence>
<dbReference type="GO" id="GO:0003723">
    <property type="term" value="F:RNA binding"/>
    <property type="evidence" value="ECO:0007669"/>
    <property type="project" value="UniProtKB-UniRule"/>
</dbReference>
<keyword evidence="19" id="KW-1185">Reference proteome</keyword>
<keyword evidence="8 14" id="KW-0963">Cytoplasm</keyword>
<dbReference type="GO" id="GO:0006298">
    <property type="term" value="P:mismatch repair"/>
    <property type="evidence" value="ECO:0007669"/>
    <property type="project" value="TreeGrafter"/>
</dbReference>
<evidence type="ECO:0000256" key="6">
    <source>
        <dbReference type="ARBA" id="ARBA00012180"/>
    </source>
</evidence>
<dbReference type="InterPro" id="IPR001352">
    <property type="entry name" value="RNase_HII/HIII"/>
</dbReference>
<dbReference type="KEGG" id="dbc:MFMK1_002047"/>
<organism evidence="18 19">
    <name type="scientific">Metallumcola ferriviriculae</name>
    <dbReference type="NCBI Taxonomy" id="3039180"/>
    <lineage>
        <taxon>Bacteria</taxon>
        <taxon>Bacillati</taxon>
        <taxon>Bacillota</taxon>
        <taxon>Clostridia</taxon>
        <taxon>Neomoorellales</taxon>
        <taxon>Desulfitibacteraceae</taxon>
        <taxon>Metallumcola</taxon>
    </lineage>
</organism>
<feature type="binding site" evidence="14 15">
    <location>
        <position position="78"/>
    </location>
    <ligand>
        <name>a divalent metal cation</name>
        <dbReference type="ChEBI" id="CHEBI:60240"/>
    </ligand>
</feature>
<comment type="cofactor">
    <cofactor evidence="14 15">
        <name>Mn(2+)</name>
        <dbReference type="ChEBI" id="CHEBI:29035"/>
    </cofactor>
    <cofactor evidence="14 15">
        <name>Mg(2+)</name>
        <dbReference type="ChEBI" id="CHEBI:18420"/>
    </cofactor>
    <text evidence="14 15">Manganese or magnesium. Binds 1 divalent metal ion per monomer in the absence of substrate. May bind a second metal ion after substrate binding.</text>
</comment>
<evidence type="ECO:0000256" key="9">
    <source>
        <dbReference type="ARBA" id="ARBA00022722"/>
    </source>
</evidence>
<comment type="catalytic activity">
    <reaction evidence="1 14 15 16">
        <text>Endonucleolytic cleavage to 5'-phosphomonoester.</text>
        <dbReference type="EC" id="3.1.26.4"/>
    </reaction>
</comment>
<dbReference type="GO" id="GO:0030145">
    <property type="term" value="F:manganese ion binding"/>
    <property type="evidence" value="ECO:0007669"/>
    <property type="project" value="UniProtKB-UniRule"/>
</dbReference>
<evidence type="ECO:0000256" key="5">
    <source>
        <dbReference type="ARBA" id="ARBA00007383"/>
    </source>
</evidence>
<comment type="function">
    <text evidence="3 14 16">Endonuclease that specifically degrades the RNA of RNA-DNA hybrids.</text>
</comment>
<dbReference type="Gene3D" id="3.30.420.10">
    <property type="entry name" value="Ribonuclease H-like superfamily/Ribonuclease H"/>
    <property type="match status" value="1"/>
</dbReference>
<comment type="cofactor">
    <cofactor evidence="2">
        <name>Mg(2+)</name>
        <dbReference type="ChEBI" id="CHEBI:18420"/>
    </cofactor>
</comment>
<accession>A0AAU0UPU8</accession>
<dbReference type="InterPro" id="IPR036397">
    <property type="entry name" value="RNaseH_sf"/>
</dbReference>
<evidence type="ECO:0000256" key="2">
    <source>
        <dbReference type="ARBA" id="ARBA00001946"/>
    </source>
</evidence>
<dbReference type="Pfam" id="PF01351">
    <property type="entry name" value="RNase_HII"/>
    <property type="match status" value="1"/>
</dbReference>
<evidence type="ECO:0000256" key="10">
    <source>
        <dbReference type="ARBA" id="ARBA00022723"/>
    </source>
</evidence>
<evidence type="ECO:0000256" key="8">
    <source>
        <dbReference type="ARBA" id="ARBA00022490"/>
    </source>
</evidence>
<dbReference type="EMBL" id="CP121694">
    <property type="protein sequence ID" value="WRO22222.1"/>
    <property type="molecule type" value="Genomic_DNA"/>
</dbReference>
<evidence type="ECO:0000313" key="19">
    <source>
        <dbReference type="Proteomes" id="UP001329915"/>
    </source>
</evidence>
<evidence type="ECO:0000256" key="7">
    <source>
        <dbReference type="ARBA" id="ARBA00019179"/>
    </source>
</evidence>
<dbReference type="GO" id="GO:0032299">
    <property type="term" value="C:ribonuclease H2 complex"/>
    <property type="evidence" value="ECO:0007669"/>
    <property type="project" value="TreeGrafter"/>
</dbReference>
<feature type="binding site" evidence="14 15">
    <location>
        <position position="77"/>
    </location>
    <ligand>
        <name>a divalent metal cation</name>
        <dbReference type="ChEBI" id="CHEBI:60240"/>
    </ligand>
</feature>
<dbReference type="PANTHER" id="PTHR10954">
    <property type="entry name" value="RIBONUCLEASE H2 SUBUNIT A"/>
    <property type="match status" value="1"/>
</dbReference>
<dbReference type="InterPro" id="IPR012337">
    <property type="entry name" value="RNaseH-like_sf"/>
</dbReference>
<keyword evidence="10 14" id="KW-0479">Metal-binding</keyword>
<keyword evidence="11 14" id="KW-0255">Endonuclease</keyword>
<evidence type="ECO:0000259" key="17">
    <source>
        <dbReference type="PROSITE" id="PS51975"/>
    </source>
</evidence>
<dbReference type="Proteomes" id="UP001329915">
    <property type="component" value="Chromosome"/>
</dbReference>
<sequence length="255" mass="28319">MLRDKSIKDIEKILLQGLLSPGMVRALRNDPRKGVNKLYQRWCQKQQQDKEEQERLAKLLAFDAGYLPANGFLAGVDEAGRGPLAGPVVAAAVILPTGVTLPLGTDDSKRLNAPKREYIAKQIKHLAFWAVGVIPPQIIDEINIHQATLRAMETALSTLCEVPEIILIDGIHTCRFPSAQIKVVKGDQKSAAIACASIIAKVERDSIMRKYSQIYPQYGFDRHFGYPTEEHRKAVIKYGVSSIHRCSFSGVKECL</sequence>
<protein>
    <recommendedName>
        <fullName evidence="7 14">Ribonuclease HII</fullName>
        <shortName evidence="14">RNase HII</shortName>
        <ecNumber evidence="6 14">3.1.26.4</ecNumber>
    </recommendedName>
</protein>
<dbReference type="NCBIfam" id="NF000594">
    <property type="entry name" value="PRK00015.1-1"/>
    <property type="match status" value="1"/>
</dbReference>
<dbReference type="HAMAP" id="MF_00052_B">
    <property type="entry name" value="RNase_HII_B"/>
    <property type="match status" value="1"/>
</dbReference>
<dbReference type="GO" id="GO:0005737">
    <property type="term" value="C:cytoplasm"/>
    <property type="evidence" value="ECO:0007669"/>
    <property type="project" value="UniProtKB-SubCell"/>
</dbReference>
<evidence type="ECO:0000256" key="14">
    <source>
        <dbReference type="HAMAP-Rule" id="MF_00052"/>
    </source>
</evidence>
<dbReference type="AlphaFoldDB" id="A0AAU0UPU8"/>
<reference evidence="18 19" key="1">
    <citation type="submission" date="2023-04" db="EMBL/GenBank/DDBJ databases">
        <authorList>
            <person name="Hsu D."/>
        </authorList>
    </citation>
    <scope>NUCLEOTIDE SEQUENCE [LARGE SCALE GENOMIC DNA]</scope>
    <source>
        <strain evidence="18 19">MK1</strain>
    </source>
</reference>
<evidence type="ECO:0000313" key="18">
    <source>
        <dbReference type="EMBL" id="WRO22222.1"/>
    </source>
</evidence>
<dbReference type="RefSeq" id="WP_366921639.1">
    <property type="nucleotide sequence ID" value="NZ_CP121694.1"/>
</dbReference>